<dbReference type="PANTHER" id="PTHR43309:SF3">
    <property type="entry name" value="5-OXOPROLINASE SUBUNIT C"/>
    <property type="match status" value="1"/>
</dbReference>
<evidence type="ECO:0000313" key="6">
    <source>
        <dbReference type="Proteomes" id="UP000319980"/>
    </source>
</evidence>
<organism evidence="5 6">
    <name type="scientific">Luteimonas marina</name>
    <dbReference type="NCBI Taxonomy" id="488485"/>
    <lineage>
        <taxon>Bacteria</taxon>
        <taxon>Pseudomonadati</taxon>
        <taxon>Pseudomonadota</taxon>
        <taxon>Gammaproteobacteria</taxon>
        <taxon>Lysobacterales</taxon>
        <taxon>Lysobacteraceae</taxon>
        <taxon>Luteimonas</taxon>
    </lineage>
</organism>
<dbReference type="GO" id="GO:0005524">
    <property type="term" value="F:ATP binding"/>
    <property type="evidence" value="ECO:0007669"/>
    <property type="project" value="UniProtKB-KW"/>
</dbReference>
<dbReference type="GO" id="GO:0016740">
    <property type="term" value="F:transferase activity"/>
    <property type="evidence" value="ECO:0007669"/>
    <property type="project" value="UniProtKB-KW"/>
</dbReference>
<dbReference type="SUPFAM" id="SSF50891">
    <property type="entry name" value="Cyclophilin-like"/>
    <property type="match status" value="1"/>
</dbReference>
<dbReference type="NCBIfam" id="TIGR00724">
    <property type="entry name" value="urea_amlyse_rel"/>
    <property type="match status" value="1"/>
</dbReference>
<dbReference type="EMBL" id="VOHK01000001">
    <property type="protein sequence ID" value="TWT23225.1"/>
    <property type="molecule type" value="Genomic_DNA"/>
</dbReference>
<evidence type="ECO:0000256" key="1">
    <source>
        <dbReference type="ARBA" id="ARBA00022741"/>
    </source>
</evidence>
<proteinExistence type="predicted"/>
<dbReference type="SMART" id="SM00797">
    <property type="entry name" value="AHS2"/>
    <property type="match status" value="1"/>
</dbReference>
<gene>
    <name evidence="5" type="ORF">FQY83_00785</name>
</gene>
<keyword evidence="6" id="KW-1185">Reference proteome</keyword>
<sequence>MRIEVLAPGFATLLQDGGRSGLRRHGIATAGALDPWSFALANLLAGNPPGAPVLELTLSGPTLRFHAAARVALCGAGLDADVDGTPVPASRPLDLPAGSVLRLGRCLDGARAYLAVHGGLAVAPVLGSASTDLRAGFGGCEGRPLRRGDRLPLDSSVAVDALHVPAWWIDPAFDDRPPGGDPLVRLLPGSDATTPTDALFAQTWQVAPDSNRQGLRLQGNALEAADRGERVSEPVVPGTVQLPPDGQPIVLLADAQTHGGYPRIGHAIRADWPVLAQLRPGERLRFAPCTQAEAHRALCGQRQRLHRIALALDAKNDRRA</sequence>
<dbReference type="AlphaFoldDB" id="A0A5C5UC79"/>
<dbReference type="Pfam" id="PF02626">
    <property type="entry name" value="CT_A_B"/>
    <property type="match status" value="1"/>
</dbReference>
<keyword evidence="2" id="KW-0378">Hydrolase</keyword>
<keyword evidence="5" id="KW-0808">Transferase</keyword>
<protein>
    <submittedName>
        <fullName evidence="5">Biotin-dependent carboxyltransferase</fullName>
    </submittedName>
</protein>
<keyword evidence="3" id="KW-0067">ATP-binding</keyword>
<evidence type="ECO:0000256" key="3">
    <source>
        <dbReference type="ARBA" id="ARBA00022840"/>
    </source>
</evidence>
<dbReference type="InterPro" id="IPR003778">
    <property type="entry name" value="CT_A_B"/>
</dbReference>
<dbReference type="Proteomes" id="UP000319980">
    <property type="component" value="Unassembled WGS sequence"/>
</dbReference>
<accession>A0A5C5UC79</accession>
<dbReference type="Gene3D" id="2.40.100.10">
    <property type="entry name" value="Cyclophilin-like"/>
    <property type="match status" value="1"/>
</dbReference>
<feature type="domain" description="Carboxyltransferase" evidence="4">
    <location>
        <begin position="24"/>
        <end position="305"/>
    </location>
</feature>
<dbReference type="OrthoDB" id="9768696at2"/>
<dbReference type="GO" id="GO:0016787">
    <property type="term" value="F:hydrolase activity"/>
    <property type="evidence" value="ECO:0007669"/>
    <property type="project" value="UniProtKB-KW"/>
</dbReference>
<keyword evidence="1" id="KW-0547">Nucleotide-binding</keyword>
<evidence type="ECO:0000313" key="5">
    <source>
        <dbReference type="EMBL" id="TWT23225.1"/>
    </source>
</evidence>
<evidence type="ECO:0000256" key="2">
    <source>
        <dbReference type="ARBA" id="ARBA00022801"/>
    </source>
</evidence>
<dbReference type="InterPro" id="IPR029000">
    <property type="entry name" value="Cyclophilin-like_dom_sf"/>
</dbReference>
<evidence type="ECO:0000259" key="4">
    <source>
        <dbReference type="SMART" id="SM00797"/>
    </source>
</evidence>
<dbReference type="InterPro" id="IPR052708">
    <property type="entry name" value="PxpC"/>
</dbReference>
<comment type="caution">
    <text evidence="5">The sequence shown here is derived from an EMBL/GenBank/DDBJ whole genome shotgun (WGS) entry which is preliminary data.</text>
</comment>
<reference evidence="5 6" key="1">
    <citation type="journal article" date="2008" name="Int. J. Syst. Evol. Microbiol.">
        <title>Luteimonas marina sp. nov., isolated from seawater.</title>
        <authorList>
            <person name="Baik K.S."/>
            <person name="Park S.C."/>
            <person name="Kim M.S."/>
            <person name="Kim E.M."/>
            <person name="Park C."/>
            <person name="Chun J."/>
            <person name="Seong C.N."/>
        </authorList>
    </citation>
    <scope>NUCLEOTIDE SEQUENCE [LARGE SCALE GENOMIC DNA]</scope>
    <source>
        <strain evidence="5 6">FR1330</strain>
    </source>
</reference>
<name>A0A5C5UC79_9GAMM</name>
<dbReference type="PANTHER" id="PTHR43309">
    <property type="entry name" value="5-OXOPROLINASE SUBUNIT C"/>
    <property type="match status" value="1"/>
</dbReference>
<dbReference type="RefSeq" id="WP_146384214.1">
    <property type="nucleotide sequence ID" value="NZ_VOHK01000001.1"/>
</dbReference>